<proteinExistence type="predicted"/>
<reference evidence="1 2" key="1">
    <citation type="submission" date="2024-03" db="EMBL/GenBank/DDBJ databases">
        <authorList>
            <person name="Martinez-Hernandez J."/>
        </authorList>
    </citation>
    <scope>NUCLEOTIDE SEQUENCE [LARGE SCALE GENOMIC DNA]</scope>
</reference>
<comment type="caution">
    <text evidence="1">The sequence shown here is derived from an EMBL/GenBank/DDBJ whole genome shotgun (WGS) entry which is preliminary data.</text>
</comment>
<dbReference type="Proteomes" id="UP001497480">
    <property type="component" value="Unassembled WGS sequence"/>
</dbReference>
<protein>
    <submittedName>
        <fullName evidence="1">Uncharacterized protein</fullName>
    </submittedName>
</protein>
<evidence type="ECO:0000313" key="2">
    <source>
        <dbReference type="Proteomes" id="UP001497480"/>
    </source>
</evidence>
<organism evidence="1 2">
    <name type="scientific">Lupinus luteus</name>
    <name type="common">European yellow lupine</name>
    <dbReference type="NCBI Taxonomy" id="3873"/>
    <lineage>
        <taxon>Eukaryota</taxon>
        <taxon>Viridiplantae</taxon>
        <taxon>Streptophyta</taxon>
        <taxon>Embryophyta</taxon>
        <taxon>Tracheophyta</taxon>
        <taxon>Spermatophyta</taxon>
        <taxon>Magnoliopsida</taxon>
        <taxon>eudicotyledons</taxon>
        <taxon>Gunneridae</taxon>
        <taxon>Pentapetalae</taxon>
        <taxon>rosids</taxon>
        <taxon>fabids</taxon>
        <taxon>Fabales</taxon>
        <taxon>Fabaceae</taxon>
        <taxon>Papilionoideae</taxon>
        <taxon>50 kb inversion clade</taxon>
        <taxon>genistoids sensu lato</taxon>
        <taxon>core genistoids</taxon>
        <taxon>Genisteae</taxon>
        <taxon>Lupinus</taxon>
    </lineage>
</organism>
<name>A0AAV1WP45_LUPLU</name>
<sequence>MESLFWSLSSSSSQAHPQQSLASPLMERILVHPEGPKPQQAKHHIITRSKKWYFQTKTTHEFYGLSTVTISILSQMLKLTRPSLTIQSTLIGNSRSFMDHALLCSYSPDAQIVMTLIESSIAVRSHLNKQYVSRSHTHVFQRTS</sequence>
<keyword evidence="2" id="KW-1185">Reference proteome</keyword>
<gene>
    <name evidence="1" type="ORF">LLUT_LOCUS11906</name>
</gene>
<dbReference type="EMBL" id="CAXHTB010000008">
    <property type="protein sequence ID" value="CAL0310846.1"/>
    <property type="molecule type" value="Genomic_DNA"/>
</dbReference>
<accession>A0AAV1WP45</accession>
<dbReference type="AlphaFoldDB" id="A0AAV1WP45"/>
<evidence type="ECO:0000313" key="1">
    <source>
        <dbReference type="EMBL" id="CAL0310846.1"/>
    </source>
</evidence>